<evidence type="ECO:0000256" key="1">
    <source>
        <dbReference type="ARBA" id="ARBA00007169"/>
    </source>
</evidence>
<dbReference type="GO" id="GO:0016787">
    <property type="term" value="F:hydrolase activity"/>
    <property type="evidence" value="ECO:0007669"/>
    <property type="project" value="UniProtKB-KW"/>
</dbReference>
<keyword evidence="5" id="KW-1185">Reference proteome</keyword>
<keyword evidence="4" id="KW-0378">Hydrolase</keyword>
<dbReference type="PANTHER" id="PTHR11487">
    <property type="entry name" value="THIOESTERASE"/>
    <property type="match status" value="1"/>
</dbReference>
<dbReference type="SUPFAM" id="SSF53474">
    <property type="entry name" value="alpha/beta-Hydrolases"/>
    <property type="match status" value="1"/>
</dbReference>
<dbReference type="InterPro" id="IPR012223">
    <property type="entry name" value="TEII"/>
</dbReference>
<evidence type="ECO:0000313" key="5">
    <source>
        <dbReference type="Proteomes" id="UP001327027"/>
    </source>
</evidence>
<dbReference type="PANTHER" id="PTHR11487:SF0">
    <property type="entry name" value="S-ACYL FATTY ACID SYNTHASE THIOESTERASE, MEDIUM CHAIN"/>
    <property type="match status" value="1"/>
</dbReference>
<organism evidence="4 5">
    <name type="scientific">Aquimarina gracilis</name>
    <dbReference type="NCBI Taxonomy" id="874422"/>
    <lineage>
        <taxon>Bacteria</taxon>
        <taxon>Pseudomonadati</taxon>
        <taxon>Bacteroidota</taxon>
        <taxon>Flavobacteriia</taxon>
        <taxon>Flavobacteriales</taxon>
        <taxon>Flavobacteriaceae</taxon>
        <taxon>Aquimarina</taxon>
    </lineage>
</organism>
<reference evidence="4 5" key="1">
    <citation type="journal article" date="2013" name="Int. J. Syst. Evol. Microbiol.">
        <title>Aquimarina gracilis sp. nov., isolated from the gut microflora of a mussel, Mytilus coruscus, and emended description of Aquimarina spongiae.</title>
        <authorList>
            <person name="Park S.C."/>
            <person name="Choe H.N."/>
            <person name="Baik K.S."/>
            <person name="Seong C.N."/>
        </authorList>
    </citation>
    <scope>NUCLEOTIDE SEQUENCE [LARGE SCALE GENOMIC DNA]</scope>
    <source>
        <strain evidence="4 5">PSC32</strain>
    </source>
</reference>
<feature type="region of interest" description="Disordered" evidence="2">
    <location>
        <begin position="100"/>
        <end position="119"/>
    </location>
</feature>
<feature type="compositionally biased region" description="Basic and acidic residues" evidence="2">
    <location>
        <begin position="107"/>
        <end position="118"/>
    </location>
</feature>
<protein>
    <submittedName>
        <fullName evidence="4">Alpha/beta fold hydrolase</fullName>
    </submittedName>
</protein>
<comment type="similarity">
    <text evidence="1">Belongs to the thioesterase family.</text>
</comment>
<dbReference type="InterPro" id="IPR001031">
    <property type="entry name" value="Thioesterase"/>
</dbReference>
<dbReference type="Pfam" id="PF00975">
    <property type="entry name" value="Thioesterase"/>
    <property type="match status" value="1"/>
</dbReference>
<dbReference type="EMBL" id="JAYKLX010000002">
    <property type="protein sequence ID" value="MEB3344957.1"/>
    <property type="molecule type" value="Genomic_DNA"/>
</dbReference>
<proteinExistence type="inferred from homology"/>
<evidence type="ECO:0000313" key="4">
    <source>
        <dbReference type="EMBL" id="MEB3344957.1"/>
    </source>
</evidence>
<evidence type="ECO:0000259" key="3">
    <source>
        <dbReference type="Pfam" id="PF00975"/>
    </source>
</evidence>
<dbReference type="Proteomes" id="UP001327027">
    <property type="component" value="Unassembled WGS sequence"/>
</dbReference>
<dbReference type="Gene3D" id="3.40.50.1820">
    <property type="entry name" value="alpha/beta hydrolase"/>
    <property type="match status" value="1"/>
</dbReference>
<feature type="domain" description="Thioesterase" evidence="3">
    <location>
        <begin position="2"/>
        <end position="231"/>
    </location>
</feature>
<dbReference type="InterPro" id="IPR029058">
    <property type="entry name" value="AB_hydrolase_fold"/>
</dbReference>
<evidence type="ECO:0000256" key="2">
    <source>
        <dbReference type="SAM" id="MobiDB-lite"/>
    </source>
</evidence>
<accession>A0ABU5ZTT7</accession>
<gene>
    <name evidence="4" type="ORF">U6A24_05765</name>
</gene>
<name>A0ABU5ZTT7_9FLAO</name>
<dbReference type="RefSeq" id="WP_324178980.1">
    <property type="nucleotide sequence ID" value="NZ_BAABAW010000003.1"/>
</dbReference>
<comment type="caution">
    <text evidence="4">The sequence shown here is derived from an EMBL/GenBank/DDBJ whole genome shotgun (WGS) entry which is preliminary data.</text>
</comment>
<sequence length="241" mass="27880">MQLFLLHFAGGNCYSYDFLRNDLKSKIDFYALELPGRGKRYKENLLLSKEDAIMDYVKQIKNLRNKTPYIIFGHSMGAILGFSVANHMEKEGDPPVSLVVSGHSGPRIKEKDQEEDNTKKKKYHLMNDRDFKERLRKMGGMPDEILENSELYNFFAPVLRADFAILEKGKSPENKVKIDSSIYAIMGDQEKNVENIENWKEFTKSGFRSQILKGNHFFINNHSKKIANIITNCFEQVLTNQ</sequence>